<name>E2SBU1_9ACTN</name>
<accession>E2SBU1</accession>
<comment type="caution">
    <text evidence="1">The sequence shown here is derived from an EMBL/GenBank/DDBJ whole genome shotgun (WGS) entry which is preliminary data.</text>
</comment>
<proteinExistence type="predicted"/>
<keyword evidence="2" id="KW-1185">Reference proteome</keyword>
<dbReference type="STRING" id="585531.HMPREF0063_11500"/>
<dbReference type="Proteomes" id="UP000003111">
    <property type="component" value="Unassembled WGS sequence"/>
</dbReference>
<sequence>MAMFRRKKTPERPLLYQGKLIEVQLRPKEGWFPERNAALGDRGRGNLWCDLRTRRVASGKLAGTIEIDVLVRLENGKSVVVGRIVQDQMERDPALLEALQSGINAATVFLSRDGRDGELTAILRLGPHRYMPRPYW</sequence>
<gene>
    <name evidence="1" type="ORF">HMPREF0063_11500</name>
</gene>
<organism evidence="1 2">
    <name type="scientific">Aeromicrobium marinum DSM 15272</name>
    <dbReference type="NCBI Taxonomy" id="585531"/>
    <lineage>
        <taxon>Bacteria</taxon>
        <taxon>Bacillati</taxon>
        <taxon>Actinomycetota</taxon>
        <taxon>Actinomycetes</taxon>
        <taxon>Propionibacteriales</taxon>
        <taxon>Nocardioidaceae</taxon>
        <taxon>Aeromicrobium</taxon>
    </lineage>
</organism>
<dbReference type="EMBL" id="ACLF03000005">
    <property type="protein sequence ID" value="EFQ83227.1"/>
    <property type="molecule type" value="Genomic_DNA"/>
</dbReference>
<protein>
    <submittedName>
        <fullName evidence="1">Uncharacterized protein</fullName>
    </submittedName>
</protein>
<dbReference type="RefSeq" id="WP_007078842.1">
    <property type="nucleotide sequence ID" value="NZ_CM001024.1"/>
</dbReference>
<dbReference type="OrthoDB" id="9969689at2"/>
<evidence type="ECO:0000313" key="2">
    <source>
        <dbReference type="Proteomes" id="UP000003111"/>
    </source>
</evidence>
<evidence type="ECO:0000313" key="1">
    <source>
        <dbReference type="EMBL" id="EFQ83227.1"/>
    </source>
</evidence>
<dbReference type="HOGENOM" id="CLU_1871012_0_0_11"/>
<dbReference type="AlphaFoldDB" id="E2SBU1"/>
<reference evidence="1" key="1">
    <citation type="submission" date="2010-08" db="EMBL/GenBank/DDBJ databases">
        <authorList>
            <person name="Muzny D."/>
            <person name="Qin X."/>
            <person name="Buhay C."/>
            <person name="Dugan-Rocha S."/>
            <person name="Ding Y."/>
            <person name="Chen G."/>
            <person name="Hawes A."/>
            <person name="Holder M."/>
            <person name="Jhangiani S."/>
            <person name="Johnson A."/>
            <person name="Khan Z."/>
            <person name="Li Z."/>
            <person name="Liu W."/>
            <person name="Liu X."/>
            <person name="Perez L."/>
            <person name="Shen H."/>
            <person name="Wang Q."/>
            <person name="Watt J."/>
            <person name="Xi L."/>
            <person name="Xin Y."/>
            <person name="Zhou J."/>
            <person name="Deng J."/>
            <person name="Jiang H."/>
            <person name="Liu Y."/>
            <person name="Qu J."/>
            <person name="Song X.-Z."/>
            <person name="Zhang L."/>
            <person name="Villasana D."/>
            <person name="Johnson A."/>
            <person name="Liu J."/>
            <person name="Liyanage D."/>
            <person name="Lorensuhewa L."/>
            <person name="Robinson T."/>
            <person name="Song A."/>
            <person name="Song B.-B."/>
            <person name="Dinh H."/>
            <person name="Thornton R."/>
            <person name="Coyle M."/>
            <person name="Francisco L."/>
            <person name="Jackson L."/>
            <person name="Javaid M."/>
            <person name="Korchina V."/>
            <person name="Kovar C."/>
            <person name="Mata R."/>
            <person name="Mathew T."/>
            <person name="Ngo R."/>
            <person name="Nguyen L."/>
            <person name="Nguyen N."/>
            <person name="Okwuonu G."/>
            <person name="Ongeri F."/>
            <person name="Pham C."/>
            <person name="Simmons D."/>
            <person name="Wilczek-Boney K."/>
            <person name="Hale W."/>
            <person name="Jakkamsetti A."/>
            <person name="Pham P."/>
            <person name="Ruth R."/>
            <person name="San Lucas F."/>
            <person name="Warren J."/>
            <person name="Zhang J."/>
            <person name="Zhao Z."/>
            <person name="Zhou C."/>
            <person name="Zhu D."/>
            <person name="Lee S."/>
            <person name="Bess C."/>
            <person name="Blankenburg K."/>
            <person name="Forbes L."/>
            <person name="Fu Q."/>
            <person name="Gubbala S."/>
            <person name="Hirani K."/>
            <person name="Jayaseelan J.C."/>
            <person name="Lara F."/>
            <person name="Munidasa M."/>
            <person name="Palculict T."/>
            <person name="Patil S."/>
            <person name="Pu L.-L."/>
            <person name="Saada N."/>
            <person name="Tang L."/>
            <person name="Weissenberger G."/>
            <person name="Zhu Y."/>
            <person name="Hemphill L."/>
            <person name="Shang Y."/>
            <person name="Youmans B."/>
            <person name="Ayvaz T."/>
            <person name="Ross M."/>
            <person name="Santibanez J."/>
            <person name="Aqrawi P."/>
            <person name="Gross S."/>
            <person name="Joshi V."/>
            <person name="Fowler G."/>
            <person name="Nazareth L."/>
            <person name="Reid J."/>
            <person name="Worley K."/>
            <person name="Petrosino J."/>
            <person name="Highlander S."/>
            <person name="Gibbs R."/>
        </authorList>
    </citation>
    <scope>NUCLEOTIDE SEQUENCE [LARGE SCALE GENOMIC DNA]</scope>
    <source>
        <strain evidence="1">DSM 15272</strain>
    </source>
</reference>